<reference evidence="1" key="1">
    <citation type="submission" date="2014-11" db="EMBL/GenBank/DDBJ databases">
        <authorList>
            <person name="Amaro Gonzalez C."/>
        </authorList>
    </citation>
    <scope>NUCLEOTIDE SEQUENCE</scope>
</reference>
<reference evidence="1" key="2">
    <citation type="journal article" date="2015" name="Fish Shellfish Immunol.">
        <title>Early steps in the European eel (Anguilla anguilla)-Vibrio vulnificus interaction in the gills: Role of the RtxA13 toxin.</title>
        <authorList>
            <person name="Callol A."/>
            <person name="Pajuelo D."/>
            <person name="Ebbesson L."/>
            <person name="Teles M."/>
            <person name="MacKenzie S."/>
            <person name="Amaro C."/>
        </authorList>
    </citation>
    <scope>NUCLEOTIDE SEQUENCE</scope>
</reference>
<sequence>MLSKNKMGGNECHFPHPASVHHVLQVRIYKARKPSVAI</sequence>
<dbReference type="EMBL" id="GBXM01059127">
    <property type="protein sequence ID" value="JAH49450.1"/>
    <property type="molecule type" value="Transcribed_RNA"/>
</dbReference>
<name>A0A0E9T9A3_ANGAN</name>
<protein>
    <submittedName>
        <fullName evidence="1">Uncharacterized protein</fullName>
    </submittedName>
</protein>
<proteinExistence type="predicted"/>
<accession>A0A0E9T9A3</accession>
<evidence type="ECO:0000313" key="1">
    <source>
        <dbReference type="EMBL" id="JAH49450.1"/>
    </source>
</evidence>
<dbReference type="AlphaFoldDB" id="A0A0E9T9A3"/>
<organism evidence="1">
    <name type="scientific">Anguilla anguilla</name>
    <name type="common">European freshwater eel</name>
    <name type="synonym">Muraena anguilla</name>
    <dbReference type="NCBI Taxonomy" id="7936"/>
    <lineage>
        <taxon>Eukaryota</taxon>
        <taxon>Metazoa</taxon>
        <taxon>Chordata</taxon>
        <taxon>Craniata</taxon>
        <taxon>Vertebrata</taxon>
        <taxon>Euteleostomi</taxon>
        <taxon>Actinopterygii</taxon>
        <taxon>Neopterygii</taxon>
        <taxon>Teleostei</taxon>
        <taxon>Anguilliformes</taxon>
        <taxon>Anguillidae</taxon>
        <taxon>Anguilla</taxon>
    </lineage>
</organism>